<dbReference type="AlphaFoldDB" id="A0A160TDU8"/>
<proteinExistence type="predicted"/>
<dbReference type="EMBL" id="CZQC01000043">
    <property type="protein sequence ID" value="CUS41447.1"/>
    <property type="molecule type" value="Genomic_DNA"/>
</dbReference>
<organism evidence="1">
    <name type="scientific">hydrothermal vent metagenome</name>
    <dbReference type="NCBI Taxonomy" id="652676"/>
    <lineage>
        <taxon>unclassified sequences</taxon>
        <taxon>metagenomes</taxon>
        <taxon>ecological metagenomes</taxon>
    </lineage>
</organism>
<gene>
    <name evidence="1" type="ORF">MGWOODY_Tha394</name>
</gene>
<accession>A0A160TDU8</accession>
<reference evidence="1" key="1">
    <citation type="submission" date="2015-10" db="EMBL/GenBank/DDBJ databases">
        <authorList>
            <person name="Gilbert D.G."/>
        </authorList>
    </citation>
    <scope>NUCLEOTIDE SEQUENCE</scope>
</reference>
<sequence>MRGLTPSERYLYGSNGTLTGAVTGLTWQNGGVFWQFEQ</sequence>
<protein>
    <submittedName>
        <fullName evidence="1">Uncharacterized protein</fullName>
    </submittedName>
</protein>
<evidence type="ECO:0000313" key="1">
    <source>
        <dbReference type="EMBL" id="CUS41447.1"/>
    </source>
</evidence>
<name>A0A160TDU8_9ZZZZ</name>